<evidence type="ECO:0000256" key="12">
    <source>
        <dbReference type="SAM" id="SignalP"/>
    </source>
</evidence>
<feature type="compositionally biased region" description="Basic residues" evidence="11">
    <location>
        <begin position="304"/>
        <end position="318"/>
    </location>
</feature>
<evidence type="ECO:0000256" key="4">
    <source>
        <dbReference type="ARBA" id="ARBA00022763"/>
    </source>
</evidence>
<keyword evidence="9" id="KW-0234">DNA repair</keyword>
<evidence type="ECO:0000256" key="10">
    <source>
        <dbReference type="ARBA" id="ARBA00023242"/>
    </source>
</evidence>
<evidence type="ECO:0000256" key="7">
    <source>
        <dbReference type="ARBA" id="ARBA00022840"/>
    </source>
</evidence>
<dbReference type="InterPro" id="IPR058951">
    <property type="entry name" value="WHD_Rad26_CSB-like"/>
</dbReference>
<comment type="similarity">
    <text evidence="2">Belongs to the SNF2/RAD54 helicase family.</text>
</comment>
<dbReference type="InterPro" id="IPR027417">
    <property type="entry name" value="P-loop_NTPase"/>
</dbReference>
<evidence type="ECO:0000313" key="15">
    <source>
        <dbReference type="EMBL" id="KZV22901.1"/>
    </source>
</evidence>
<evidence type="ECO:0000256" key="1">
    <source>
        <dbReference type="ARBA" id="ARBA00004123"/>
    </source>
</evidence>
<dbReference type="PROSITE" id="PS51194">
    <property type="entry name" value="HELICASE_CTER"/>
    <property type="match status" value="1"/>
</dbReference>
<dbReference type="SMART" id="SM00490">
    <property type="entry name" value="HELICc"/>
    <property type="match status" value="1"/>
</dbReference>
<evidence type="ECO:0000256" key="3">
    <source>
        <dbReference type="ARBA" id="ARBA00022741"/>
    </source>
</evidence>
<dbReference type="GO" id="GO:0004386">
    <property type="term" value="F:helicase activity"/>
    <property type="evidence" value="ECO:0007669"/>
    <property type="project" value="UniProtKB-KW"/>
</dbReference>
<evidence type="ECO:0000259" key="14">
    <source>
        <dbReference type="PROSITE" id="PS51194"/>
    </source>
</evidence>
<dbReference type="PANTHER" id="PTHR45629">
    <property type="entry name" value="SNF2/RAD54 FAMILY MEMBER"/>
    <property type="match status" value="1"/>
</dbReference>
<keyword evidence="8" id="KW-0238">DNA-binding</keyword>
<feature type="region of interest" description="Disordered" evidence="11">
    <location>
        <begin position="948"/>
        <end position="987"/>
    </location>
</feature>
<dbReference type="Gene3D" id="3.40.50.10810">
    <property type="entry name" value="Tandem AAA-ATPase domain"/>
    <property type="match status" value="2"/>
</dbReference>
<dbReference type="Proteomes" id="UP000250235">
    <property type="component" value="Unassembled WGS sequence"/>
</dbReference>
<proteinExistence type="inferred from homology"/>
<feature type="compositionally biased region" description="Polar residues" evidence="11">
    <location>
        <begin position="965"/>
        <end position="976"/>
    </location>
</feature>
<feature type="domain" description="Helicase ATP-binding" evidence="13">
    <location>
        <begin position="424"/>
        <end position="506"/>
    </location>
</feature>
<evidence type="ECO:0000259" key="13">
    <source>
        <dbReference type="PROSITE" id="PS51192"/>
    </source>
</evidence>
<feature type="compositionally biased region" description="Polar residues" evidence="11">
    <location>
        <begin position="222"/>
        <end position="232"/>
    </location>
</feature>
<dbReference type="EMBL" id="KV014008">
    <property type="protein sequence ID" value="KZV22901.1"/>
    <property type="molecule type" value="Genomic_DNA"/>
</dbReference>
<keyword evidence="6" id="KW-0347">Helicase</keyword>
<evidence type="ECO:0000256" key="2">
    <source>
        <dbReference type="ARBA" id="ARBA00007025"/>
    </source>
</evidence>
<evidence type="ECO:0000256" key="11">
    <source>
        <dbReference type="SAM" id="MobiDB-lite"/>
    </source>
</evidence>
<keyword evidence="16" id="KW-1185">Reference proteome</keyword>
<dbReference type="InterPro" id="IPR038718">
    <property type="entry name" value="SNF2-like_sf"/>
</dbReference>
<dbReference type="SMART" id="SM00487">
    <property type="entry name" value="DEXDc"/>
    <property type="match status" value="1"/>
</dbReference>
<feature type="signal peptide" evidence="12">
    <location>
        <begin position="1"/>
        <end position="21"/>
    </location>
</feature>
<keyword evidence="7" id="KW-0067">ATP-binding</keyword>
<dbReference type="GO" id="GO:0008094">
    <property type="term" value="F:ATP-dependent activity, acting on DNA"/>
    <property type="evidence" value="ECO:0007669"/>
    <property type="project" value="TreeGrafter"/>
</dbReference>
<keyword evidence="12" id="KW-0732">Signal</keyword>
<dbReference type="GO" id="GO:0005634">
    <property type="term" value="C:nucleus"/>
    <property type="evidence" value="ECO:0007669"/>
    <property type="project" value="UniProtKB-SubCell"/>
</dbReference>
<feature type="region of interest" description="Disordered" evidence="11">
    <location>
        <begin position="217"/>
        <end position="348"/>
    </location>
</feature>
<dbReference type="Pfam" id="PF00176">
    <property type="entry name" value="SNF2-rel_dom"/>
    <property type="match status" value="2"/>
</dbReference>
<dbReference type="InterPro" id="IPR000330">
    <property type="entry name" value="SNF2_N"/>
</dbReference>
<organism evidence="15 16">
    <name type="scientific">Dorcoceras hygrometricum</name>
    <dbReference type="NCBI Taxonomy" id="472368"/>
    <lineage>
        <taxon>Eukaryota</taxon>
        <taxon>Viridiplantae</taxon>
        <taxon>Streptophyta</taxon>
        <taxon>Embryophyta</taxon>
        <taxon>Tracheophyta</taxon>
        <taxon>Spermatophyta</taxon>
        <taxon>Magnoliopsida</taxon>
        <taxon>eudicotyledons</taxon>
        <taxon>Gunneridae</taxon>
        <taxon>Pentapetalae</taxon>
        <taxon>asterids</taxon>
        <taxon>lamiids</taxon>
        <taxon>Lamiales</taxon>
        <taxon>Gesneriaceae</taxon>
        <taxon>Didymocarpoideae</taxon>
        <taxon>Trichosporeae</taxon>
        <taxon>Loxocarpinae</taxon>
        <taxon>Dorcoceras</taxon>
    </lineage>
</organism>
<dbReference type="PROSITE" id="PS51192">
    <property type="entry name" value="HELICASE_ATP_BIND_1"/>
    <property type="match status" value="1"/>
</dbReference>
<reference evidence="15 16" key="1">
    <citation type="journal article" date="2015" name="Proc. Natl. Acad. Sci. U.S.A.">
        <title>The resurrection genome of Boea hygrometrica: A blueprint for survival of dehydration.</title>
        <authorList>
            <person name="Xiao L."/>
            <person name="Yang G."/>
            <person name="Zhang L."/>
            <person name="Yang X."/>
            <person name="Zhao S."/>
            <person name="Ji Z."/>
            <person name="Zhou Q."/>
            <person name="Hu M."/>
            <person name="Wang Y."/>
            <person name="Chen M."/>
            <person name="Xu Y."/>
            <person name="Jin H."/>
            <person name="Xiao X."/>
            <person name="Hu G."/>
            <person name="Bao F."/>
            <person name="Hu Y."/>
            <person name="Wan P."/>
            <person name="Li L."/>
            <person name="Deng X."/>
            <person name="Kuang T."/>
            <person name="Xiang C."/>
            <person name="Zhu J.K."/>
            <person name="Oliver M.J."/>
            <person name="He Y."/>
        </authorList>
    </citation>
    <scope>NUCLEOTIDE SEQUENCE [LARGE SCALE GENOMIC DNA]</scope>
    <source>
        <strain evidence="16">cv. XS01</strain>
    </source>
</reference>
<sequence length="1122" mass="126762">MISRWFTLYMFSSWLDVHGSAVELAMETSRVDSVVYVGSKIDEAFSANLKTLRAVELEIGAVTSAVEQFKNSRRNEDTLFDRDHRKRQRTSESDEVYQDSPNSLTLQHALAANRLESLMKARAQLENDVSVSSKDNLHCKLIRDVVKDDSTSKQLLREVVKTSKDKNKRFKSVSFIEDDDFETVLTTATSGFVETERDESIRKGLLTPFHKLKGFERCIQEPGSSNRQTTNENMEENSDFASSSIARAVRSMSEAAQARPTSMLLDPEMLPRLDAPSHPFQRLRKPLKVPRSLENGTKKDRDTKKKRRPQPGKKWRKMISHDDENLQGDREDTKNISNEEPKFDNEELNNEGASFVTLEGGLKIPETIFGELFEYQKIGVQWLWELHCQRVGGIIGDEMGLGKTVQVLSFLGSLHFSGLYKPSVVICPVTLLQQWKREARRWVTSLLDIEWGYAVLDEGHRIRNPNAEITLVCKQLQTVHRIIMTGAPIQNKLSELWSLFDFVFPGKLGVLPVFEAEFAAPISVGGYANATPLQVSTAFRCAVVLRDLVMPYLLRRMKADVDAQLPKKTEHVLFCSLTPEQRSMYRAFLASSEVEQIFDGSRNSLYGIDVMRKICNHPDLLEREHSHTNPDYGNPKRSGKMNVVAQVLKLWKEQGHRVLIFAQTQQMLDILENFLSADGYNYRRMDGLTPVQQRMALIDEFNNSDDVFIFILTTKVGGLGTNLTGANRVIIFDPDWNPSTDMQARERAWRIGQKKDVTVYRLITRGTIEEKVYHRQIYKHFLTNKILQNPQQRRFFKSRDMKDLFTLNEGEERNTETSTIFSQLAEEINVVGAENKGTNKSKFVELKSDTDGLSIDRAHNSVSNKMEEGSADHNRGKTDDETGFLMSLFDAHGIHSAVNHDAIMNAHNEEKMKLEAHAAQVARRASEALRQSRMLRSLDSITVPTWTGKSGSAGAPLSSRGKFGSTVNSRLVSTSKPTEEVPITKSSRPNGFVAGALSGKALSSAELLERIKGNQEQAINDGIEHQIRLASSTTRREQSSGNGTSRSSNSLVVQPEVLIRQICTFIQQKGGRIDSASIVDHFKLRIPSKDLPLFKNLLKEIAILEKNSSGSNWVLKPEYQDQ</sequence>
<dbReference type="AlphaFoldDB" id="A0A2Z7AM66"/>
<keyword evidence="5" id="KW-0378">Hydrolase</keyword>
<evidence type="ECO:0000256" key="9">
    <source>
        <dbReference type="ARBA" id="ARBA00023204"/>
    </source>
</evidence>
<keyword evidence="10" id="KW-0539">Nucleus</keyword>
<evidence type="ECO:0000256" key="6">
    <source>
        <dbReference type="ARBA" id="ARBA00022806"/>
    </source>
</evidence>
<feature type="domain" description="Helicase C-terminal" evidence="14">
    <location>
        <begin position="643"/>
        <end position="802"/>
    </location>
</feature>
<dbReference type="InterPro" id="IPR050496">
    <property type="entry name" value="SNF2_RAD54_helicase_repair"/>
</dbReference>
<dbReference type="InterPro" id="IPR001650">
    <property type="entry name" value="Helicase_C-like"/>
</dbReference>
<dbReference type="CDD" id="cd22254">
    <property type="entry name" value="CSB_WHD"/>
    <property type="match status" value="1"/>
</dbReference>
<dbReference type="GO" id="GO:0016787">
    <property type="term" value="F:hydrolase activity"/>
    <property type="evidence" value="ECO:0007669"/>
    <property type="project" value="UniProtKB-KW"/>
</dbReference>
<dbReference type="GO" id="GO:0005524">
    <property type="term" value="F:ATP binding"/>
    <property type="evidence" value="ECO:0007669"/>
    <property type="project" value="UniProtKB-KW"/>
</dbReference>
<dbReference type="Pfam" id="PF25875">
    <property type="entry name" value="WHD_Rad26_CSB"/>
    <property type="match status" value="1"/>
</dbReference>
<evidence type="ECO:0000256" key="5">
    <source>
        <dbReference type="ARBA" id="ARBA00022801"/>
    </source>
</evidence>
<dbReference type="Gene3D" id="3.40.50.300">
    <property type="entry name" value="P-loop containing nucleotide triphosphate hydrolases"/>
    <property type="match status" value="1"/>
</dbReference>
<protein>
    <submittedName>
        <fullName evidence="15">DNA repair protein rhp26-like</fullName>
    </submittedName>
</protein>
<keyword evidence="3" id="KW-0547">Nucleotide-binding</keyword>
<dbReference type="InterPro" id="IPR014001">
    <property type="entry name" value="Helicase_ATP-bd"/>
</dbReference>
<dbReference type="InterPro" id="IPR049730">
    <property type="entry name" value="SNF2/RAD54-like_C"/>
</dbReference>
<keyword evidence="4" id="KW-0227">DNA damage</keyword>
<evidence type="ECO:0000256" key="8">
    <source>
        <dbReference type="ARBA" id="ARBA00023125"/>
    </source>
</evidence>
<name>A0A2Z7AM66_9LAMI</name>
<gene>
    <name evidence="15" type="ORF">F511_28524</name>
</gene>
<dbReference type="FunFam" id="3.40.50.10810:FF:000094">
    <property type="entry name" value="DNA excision repair protein ERCC-6"/>
    <property type="match status" value="1"/>
</dbReference>
<feature type="compositionally biased region" description="Basic and acidic residues" evidence="11">
    <location>
        <begin position="319"/>
        <end position="345"/>
    </location>
</feature>
<dbReference type="Pfam" id="PF00271">
    <property type="entry name" value="Helicase_C"/>
    <property type="match status" value="1"/>
</dbReference>
<dbReference type="OrthoDB" id="413460at2759"/>
<dbReference type="FunFam" id="3.40.50.300:FF:000863">
    <property type="entry name" value="DNA excision repair protein ERCC-6"/>
    <property type="match status" value="1"/>
</dbReference>
<comment type="subcellular location">
    <subcellularLocation>
        <location evidence="1">Nucleus</location>
    </subcellularLocation>
</comment>
<feature type="chain" id="PRO_5016247432" evidence="12">
    <location>
        <begin position="22"/>
        <end position="1122"/>
    </location>
</feature>
<accession>A0A2Z7AM66</accession>
<evidence type="ECO:0000313" key="16">
    <source>
        <dbReference type="Proteomes" id="UP000250235"/>
    </source>
</evidence>
<dbReference type="SUPFAM" id="SSF52540">
    <property type="entry name" value="P-loop containing nucleoside triphosphate hydrolases"/>
    <property type="match status" value="2"/>
</dbReference>
<dbReference type="PANTHER" id="PTHR45629:SF7">
    <property type="entry name" value="DNA EXCISION REPAIR PROTEIN ERCC-6-RELATED"/>
    <property type="match status" value="1"/>
</dbReference>
<dbReference type="GO" id="GO:0006283">
    <property type="term" value="P:transcription-coupled nucleotide-excision repair"/>
    <property type="evidence" value="ECO:0007669"/>
    <property type="project" value="TreeGrafter"/>
</dbReference>
<dbReference type="CDD" id="cd18793">
    <property type="entry name" value="SF2_C_SNF"/>
    <property type="match status" value="1"/>
</dbReference>